<reference evidence="1" key="1">
    <citation type="submission" date="2021-06" db="EMBL/GenBank/DDBJ databases">
        <authorList>
            <person name="Kallberg Y."/>
            <person name="Tangrot J."/>
            <person name="Rosling A."/>
        </authorList>
    </citation>
    <scope>NUCLEOTIDE SEQUENCE</scope>
    <source>
        <strain evidence="1">IN212</strain>
    </source>
</reference>
<gene>
    <name evidence="1" type="ORF">RFULGI_LOCUS10287</name>
</gene>
<organism evidence="1 2">
    <name type="scientific">Racocetra fulgida</name>
    <dbReference type="NCBI Taxonomy" id="60492"/>
    <lineage>
        <taxon>Eukaryota</taxon>
        <taxon>Fungi</taxon>
        <taxon>Fungi incertae sedis</taxon>
        <taxon>Mucoromycota</taxon>
        <taxon>Glomeromycotina</taxon>
        <taxon>Glomeromycetes</taxon>
        <taxon>Diversisporales</taxon>
        <taxon>Gigasporaceae</taxon>
        <taxon>Racocetra</taxon>
    </lineage>
</organism>
<comment type="caution">
    <text evidence="1">The sequence shown here is derived from an EMBL/GenBank/DDBJ whole genome shotgun (WGS) entry which is preliminary data.</text>
</comment>
<proteinExistence type="predicted"/>
<keyword evidence="2" id="KW-1185">Reference proteome</keyword>
<protein>
    <submittedName>
        <fullName evidence="1">960_t:CDS:1</fullName>
    </submittedName>
</protein>
<sequence>PPPPIISLIMSRMLLDFGEIIVTQVYTSFSDRLYTPRNNKNKFSIDIYGGYGERHAISKELTQDVREIVGACKDIAQIVGNRISMGIRSLYTMKSIPTNLTDVSSQPTGVSKIWNSIVTELVLIEKEVVMLYGTEEENNLDDQDTVRAPYAHSNSSYSSINSNRPKTSNPFFASFTHLTSHIDKLFSDRIEIFGIVEVGKPGIMMGVIKILLKVSINLEISN</sequence>
<feature type="non-terminal residue" evidence="1">
    <location>
        <position position="222"/>
    </location>
</feature>
<dbReference type="AlphaFoldDB" id="A0A9N9HND8"/>
<dbReference type="OrthoDB" id="203678at2759"/>
<accession>A0A9N9HND8</accession>
<evidence type="ECO:0000313" key="1">
    <source>
        <dbReference type="EMBL" id="CAG8697917.1"/>
    </source>
</evidence>
<evidence type="ECO:0000313" key="2">
    <source>
        <dbReference type="Proteomes" id="UP000789396"/>
    </source>
</evidence>
<dbReference type="EMBL" id="CAJVPZ010020016">
    <property type="protein sequence ID" value="CAG8697917.1"/>
    <property type="molecule type" value="Genomic_DNA"/>
</dbReference>
<dbReference type="Proteomes" id="UP000789396">
    <property type="component" value="Unassembled WGS sequence"/>
</dbReference>
<name>A0A9N9HND8_9GLOM</name>